<dbReference type="RefSeq" id="WP_379143850.1">
    <property type="nucleotide sequence ID" value="NZ_JBHUEN010000043.1"/>
</dbReference>
<dbReference type="InterPro" id="IPR025139">
    <property type="entry name" value="DUF4062"/>
</dbReference>
<feature type="coiled-coil region" evidence="1">
    <location>
        <begin position="171"/>
        <end position="198"/>
    </location>
</feature>
<reference evidence="4" key="1">
    <citation type="journal article" date="2019" name="Int. J. Syst. Evol. Microbiol.">
        <title>The Global Catalogue of Microorganisms (GCM) 10K type strain sequencing project: providing services to taxonomists for standard genome sequencing and annotation.</title>
        <authorList>
            <consortium name="The Broad Institute Genomics Platform"/>
            <consortium name="The Broad Institute Genome Sequencing Center for Infectious Disease"/>
            <person name="Wu L."/>
            <person name="Ma J."/>
        </authorList>
    </citation>
    <scope>NUCLEOTIDE SEQUENCE [LARGE SCALE GENOMIC DNA]</scope>
    <source>
        <strain evidence="4">CCUG 56029</strain>
    </source>
</reference>
<dbReference type="Pfam" id="PF13271">
    <property type="entry name" value="DUF4062"/>
    <property type="match status" value="1"/>
</dbReference>
<protein>
    <submittedName>
        <fullName evidence="3">DUF4062 domain-containing protein</fullName>
    </submittedName>
</protein>
<keyword evidence="1" id="KW-0175">Coiled coil</keyword>
<accession>A0ABW4R9L7</accession>
<dbReference type="EMBL" id="JBHUEN010000043">
    <property type="protein sequence ID" value="MFD1882922.1"/>
    <property type="molecule type" value="Genomic_DNA"/>
</dbReference>
<sequence length="365" mass="40255">MHDKRYSVFISSTFEDLKAERLAVQDVVISAGDFPVQMESFPAADENQFEFIKALIDKCDYYVLIVAGRYGTPADDGMSYTEKEYRYAKSKGIPVLAMLHGERGSIPVNKSEDTADGKNRLAAFVSEVETNRIRKTWKTADELKLAVREALDHSKATKPAVGWVRGDAIASREALEELNEVRKENAKFRDAIGSLEIELALPPIPAAEDPITIDLLPNIGARGHGSPYGSAASVLTTWIATFPIFFNNLQWRTSDWNGEYTYYIEGDESCVEIGSAIAGVVGSIDTSKAFKISKSTLDRLVSYYIEAGLMNALGAEQAFTEAAQRVARRYSIADGGLSAFKVTRGEIKLNFPTTLGKDFDDEIPF</sequence>
<name>A0ABW4R9L7_9RHOB</name>
<evidence type="ECO:0000313" key="4">
    <source>
        <dbReference type="Proteomes" id="UP001597213"/>
    </source>
</evidence>
<gene>
    <name evidence="3" type="ORF">ACFSCT_14465</name>
</gene>
<evidence type="ECO:0000259" key="2">
    <source>
        <dbReference type="Pfam" id="PF13271"/>
    </source>
</evidence>
<evidence type="ECO:0000256" key="1">
    <source>
        <dbReference type="SAM" id="Coils"/>
    </source>
</evidence>
<dbReference type="Proteomes" id="UP001597213">
    <property type="component" value="Unassembled WGS sequence"/>
</dbReference>
<comment type="caution">
    <text evidence="3">The sequence shown here is derived from an EMBL/GenBank/DDBJ whole genome shotgun (WGS) entry which is preliminary data.</text>
</comment>
<evidence type="ECO:0000313" key="3">
    <source>
        <dbReference type="EMBL" id="MFD1882922.1"/>
    </source>
</evidence>
<proteinExistence type="predicted"/>
<keyword evidence="4" id="KW-1185">Reference proteome</keyword>
<organism evidence="3 4">
    <name type="scientific">Paracoccus pacificus</name>
    <dbReference type="NCBI Taxonomy" id="1463598"/>
    <lineage>
        <taxon>Bacteria</taxon>
        <taxon>Pseudomonadati</taxon>
        <taxon>Pseudomonadota</taxon>
        <taxon>Alphaproteobacteria</taxon>
        <taxon>Rhodobacterales</taxon>
        <taxon>Paracoccaceae</taxon>
        <taxon>Paracoccus</taxon>
    </lineage>
</organism>
<feature type="domain" description="DUF4062" evidence="2">
    <location>
        <begin position="8"/>
        <end position="88"/>
    </location>
</feature>